<dbReference type="FunFam" id="2.60.40.150:FF:000116">
    <property type="entry name" value="Phosphatidylinositol 4-phosphate 3-kinase C2 domain-containing subunit alpha"/>
    <property type="match status" value="1"/>
</dbReference>
<dbReference type="Pfam" id="PF00168">
    <property type="entry name" value="C2"/>
    <property type="match status" value="1"/>
</dbReference>
<reference evidence="12 13" key="1">
    <citation type="submission" date="2016-06" db="EMBL/GenBank/DDBJ databases">
        <title>The Draft Genome Sequence and Annotation of the Desert Woodrat Neotoma lepida.</title>
        <authorList>
            <person name="Campbell M."/>
            <person name="Oakeson K.F."/>
            <person name="Yandell M."/>
            <person name="Halpert J.R."/>
            <person name="Dearing D."/>
        </authorList>
    </citation>
    <scope>NUCLEOTIDE SEQUENCE [LARGE SCALE GENOMIC DNA]</scope>
    <source>
        <strain evidence="12">417</strain>
        <tissue evidence="12">Liver</tissue>
    </source>
</reference>
<dbReference type="InterPro" id="IPR042133">
    <property type="entry name" value="PX_PI3K_C2_alpha"/>
</dbReference>
<feature type="domain" description="C2" evidence="7">
    <location>
        <begin position="780"/>
        <end position="899"/>
    </location>
</feature>
<evidence type="ECO:0000259" key="9">
    <source>
        <dbReference type="PROSITE" id="PS50290"/>
    </source>
</evidence>
<dbReference type="GO" id="GO:0005737">
    <property type="term" value="C:cytoplasm"/>
    <property type="evidence" value="ECO:0007669"/>
    <property type="project" value="TreeGrafter"/>
</dbReference>
<dbReference type="CDD" id="cd08381">
    <property type="entry name" value="C2B_PI3K_class_II"/>
    <property type="match status" value="1"/>
</dbReference>
<dbReference type="SMART" id="SM00239">
    <property type="entry name" value="C2"/>
    <property type="match status" value="2"/>
</dbReference>
<evidence type="ECO:0000313" key="13">
    <source>
        <dbReference type="Proteomes" id="UP000092124"/>
    </source>
</evidence>
<dbReference type="InterPro" id="IPR002420">
    <property type="entry name" value="PI3K-type_C2_dom"/>
</dbReference>
<proteinExistence type="inferred from homology"/>
<dbReference type="SMART" id="SM00142">
    <property type="entry name" value="PI3K_C2"/>
    <property type="match status" value="1"/>
</dbReference>
<dbReference type="FunFam" id="3.30.1520.10:FF:000006">
    <property type="entry name" value="Phosphatidylinositol 4-phosphate 3-kinase C2 domain-containing subunit alpha"/>
    <property type="match status" value="1"/>
</dbReference>
<sequence length="978" mass="110653">MASSSSSSPSSVFGASGSLNPENPVQISMDHLTAAIYDLLRLHANSSKSSADCPQNSRNIKEAWTAAEQLQFTVYAAHGISSNWVSNYEKYYLICSLSHNGKDLFKPIQSKKVGTYKNFFYLVKWDELIIFPIQISQLPLESILHLTLFGVLNQSSGSSPDSNKQRKGPEALGTVSLPLFDFKRLSKEDKIFLWEKRYYCFKHPNCLPKILASAPNWKWANLAKTYSLLHQWPPLCPLAALELLDAKFADQEVRSLAVSWIEAISDDELTDLLPQFVQDALHDTHFGSRYEHVLGALLSVGGKGLREELSKQMKLVQLLGGVAEKVVLQKSMERVQSFFLRNNCRLPLKPSLVAKELNIKSCSFFSSNAMPLKVTMVNADPMGEEINVMFKVGEDLRQDMLALQMIKIMDKIWLKEGLDLRMVIFKCLSTGRDRGMVELVPASDTLRKIQVEYGVTGSFKDKPLAEWLRKYNPSEEEYEKASENFIYSCAGCCVATYVLGICDRHNDNIMLRSTGHMFHIDFGKFLGHAQMFGSFKRDRAPFVLTSDMAYVINGGERPTIRFQLFVDLCCQAYNLIRKQTNLFLNLLSLMIPSGLIESSLGSIATKFNFFIHNLAQLRFSGLPSNDEPILSFSPKTYSFRQDGRIKEASVFTYHKKYNPDKHYIYVVRILREGHLEPSFVFRTFDEFQELHNKLSIIFPLWKLPGFPNRMVLGRTHIKDVAAKRKIELNSYLQSLMNASTDVAECDLVCTFFHPLLRDEKAEGIARSAGTGPFSPTVGQIGGAVKLSVSYRNGTLFIMVMHIKDLVTEDGTDPNPYVKTYLLPDTHKTSKRKTKISRKTRNPTFNEMLVYSGYSKETLRQRELQLSVLSAESLRENFFLGGITLPLKDFNLSKETVKWYQLAAATHSKSVFLLCTSQPLPLCMLPDTKGKMQLLPSRLKSKAQISPTPLNRVCGSELLGRRQRHRQRRTGPGRAPKPG</sequence>
<dbReference type="CDD" id="cd07289">
    <property type="entry name" value="PX_PI3K_C2_alpha"/>
    <property type="match status" value="1"/>
</dbReference>
<dbReference type="InterPro" id="IPR011009">
    <property type="entry name" value="Kinase-like_dom_sf"/>
</dbReference>
<feature type="domain" description="C2 PI3K-type" evidence="11">
    <location>
        <begin position="66"/>
        <end position="244"/>
    </location>
</feature>
<dbReference type="PANTHER" id="PTHR10048">
    <property type="entry name" value="PHOSPHATIDYLINOSITOL KINASE"/>
    <property type="match status" value="1"/>
</dbReference>
<dbReference type="GO" id="GO:0035091">
    <property type="term" value="F:phosphatidylinositol binding"/>
    <property type="evidence" value="ECO:0007669"/>
    <property type="project" value="InterPro"/>
</dbReference>
<evidence type="ECO:0000256" key="6">
    <source>
        <dbReference type="SAM" id="MobiDB-lite"/>
    </source>
</evidence>
<dbReference type="InterPro" id="IPR000403">
    <property type="entry name" value="PI3/4_kinase_cat_dom"/>
</dbReference>
<dbReference type="Gene3D" id="3.30.1010.10">
    <property type="entry name" value="Phosphatidylinositol 3-kinase Catalytic Subunit, Chain A, domain 4"/>
    <property type="match status" value="1"/>
</dbReference>
<dbReference type="Pfam" id="PF00787">
    <property type="entry name" value="PX"/>
    <property type="match status" value="1"/>
</dbReference>
<dbReference type="EMBL" id="LZPO01116839">
    <property type="protein sequence ID" value="OBS58265.1"/>
    <property type="molecule type" value="Genomic_DNA"/>
</dbReference>
<feature type="region of interest" description="Disordered" evidence="6">
    <location>
        <begin position="945"/>
        <end position="978"/>
    </location>
</feature>
<dbReference type="InterPro" id="IPR035892">
    <property type="entry name" value="C2_domain_sf"/>
</dbReference>
<comment type="catalytic activity">
    <reaction evidence="4">
        <text>a 1,2-diacyl-sn-glycero-3-phospho-(1D-myo-inositol) + ATP = a 1,2-diacyl-sn-glycero-3-phospho-(1D-myo-inositol-3-phosphate) + ADP + H(+)</text>
        <dbReference type="Rhea" id="RHEA:12709"/>
        <dbReference type="ChEBI" id="CHEBI:15378"/>
        <dbReference type="ChEBI" id="CHEBI:30616"/>
        <dbReference type="ChEBI" id="CHEBI:57880"/>
        <dbReference type="ChEBI" id="CHEBI:58088"/>
        <dbReference type="ChEBI" id="CHEBI:456216"/>
        <dbReference type="EC" id="2.7.1.137"/>
    </reaction>
    <physiologicalReaction direction="left-to-right" evidence="4">
        <dbReference type="Rhea" id="RHEA:12710"/>
    </physiologicalReaction>
</comment>
<dbReference type="CDD" id="cd04012">
    <property type="entry name" value="C2A_PI3K_class_II"/>
    <property type="match status" value="1"/>
</dbReference>
<dbReference type="Gene3D" id="2.60.40.150">
    <property type="entry name" value="C2 domain"/>
    <property type="match status" value="2"/>
</dbReference>
<comment type="catalytic activity">
    <reaction evidence="5">
        <text>a 1,2-diacyl-sn-glycero-3-phospho-(1D-myo-inositol 4-phosphate) + ATP = a 1,2-diacyl-sn-glycero-3-phospho-(1D-myo-inositol-3,4-bisphosphate) + ADP + H(+)</text>
        <dbReference type="Rhea" id="RHEA:18373"/>
        <dbReference type="ChEBI" id="CHEBI:15378"/>
        <dbReference type="ChEBI" id="CHEBI:30616"/>
        <dbReference type="ChEBI" id="CHEBI:57658"/>
        <dbReference type="ChEBI" id="CHEBI:58178"/>
        <dbReference type="ChEBI" id="CHEBI:456216"/>
        <dbReference type="EC" id="2.7.1.154"/>
    </reaction>
    <physiologicalReaction direction="left-to-right" evidence="5">
        <dbReference type="Rhea" id="RHEA:18374"/>
    </physiologicalReaction>
</comment>
<evidence type="ECO:0000256" key="3">
    <source>
        <dbReference type="ARBA" id="ARBA00022777"/>
    </source>
</evidence>
<protein>
    <recommendedName>
        <fullName evidence="14">Phosphatidylinositol-4-phosphate 3-kinase</fullName>
    </recommendedName>
</protein>
<keyword evidence="13" id="KW-1185">Reference proteome</keyword>
<dbReference type="GO" id="GO:0005942">
    <property type="term" value="C:phosphatidylinositol 3-kinase complex"/>
    <property type="evidence" value="ECO:0007669"/>
    <property type="project" value="TreeGrafter"/>
</dbReference>
<dbReference type="GO" id="GO:0016303">
    <property type="term" value="F:1-phosphatidylinositol-3-kinase activity"/>
    <property type="evidence" value="ECO:0007669"/>
    <property type="project" value="UniProtKB-EC"/>
</dbReference>
<evidence type="ECO:0000259" key="11">
    <source>
        <dbReference type="PROSITE" id="PS51547"/>
    </source>
</evidence>
<dbReference type="AlphaFoldDB" id="A0A1A6FXI1"/>
<dbReference type="SUPFAM" id="SSF56112">
    <property type="entry name" value="Protein kinase-like (PK-like)"/>
    <property type="match status" value="1"/>
</dbReference>
<evidence type="ECO:0000259" key="8">
    <source>
        <dbReference type="PROSITE" id="PS50195"/>
    </source>
</evidence>
<dbReference type="PANTHER" id="PTHR10048:SF28">
    <property type="entry name" value="PHOSPHATIDYLINOSITOL 4-PHOSPHATE 3-KINASE C2 DOMAIN-CONTAINING SUBUNIT ALPHA"/>
    <property type="match status" value="1"/>
</dbReference>
<evidence type="ECO:0000256" key="2">
    <source>
        <dbReference type="ARBA" id="ARBA00022679"/>
    </source>
</evidence>
<dbReference type="Gene3D" id="1.10.1070.11">
    <property type="entry name" value="Phosphatidylinositol 3-/4-kinase, catalytic domain"/>
    <property type="match status" value="1"/>
</dbReference>
<evidence type="ECO:0000313" key="12">
    <source>
        <dbReference type="EMBL" id="OBS58265.1"/>
    </source>
</evidence>
<keyword evidence="2" id="KW-0808">Transferase</keyword>
<dbReference type="FunFam" id="2.60.40.150:FF:000036">
    <property type="entry name" value="phosphatidylinositol 4-phosphate 3-kinase C2 domain-containing subunit beta"/>
    <property type="match status" value="1"/>
</dbReference>
<dbReference type="Proteomes" id="UP000092124">
    <property type="component" value="Unassembled WGS sequence"/>
</dbReference>
<evidence type="ECO:0008006" key="14">
    <source>
        <dbReference type="Google" id="ProtNLM"/>
    </source>
</evidence>
<dbReference type="InterPro" id="IPR018936">
    <property type="entry name" value="PI3/4_kinase_CS"/>
</dbReference>
<organism evidence="12 13">
    <name type="scientific">Neotoma lepida</name>
    <name type="common">Desert woodrat</name>
    <dbReference type="NCBI Taxonomy" id="56216"/>
    <lineage>
        <taxon>Eukaryota</taxon>
        <taxon>Metazoa</taxon>
        <taxon>Chordata</taxon>
        <taxon>Craniata</taxon>
        <taxon>Vertebrata</taxon>
        <taxon>Euteleostomi</taxon>
        <taxon>Mammalia</taxon>
        <taxon>Eutheria</taxon>
        <taxon>Euarchontoglires</taxon>
        <taxon>Glires</taxon>
        <taxon>Rodentia</taxon>
        <taxon>Myomorpha</taxon>
        <taxon>Muroidea</taxon>
        <taxon>Cricetidae</taxon>
        <taxon>Neotominae</taxon>
        <taxon>Neotoma</taxon>
    </lineage>
</organism>
<dbReference type="GO" id="GO:0005886">
    <property type="term" value="C:plasma membrane"/>
    <property type="evidence" value="ECO:0007669"/>
    <property type="project" value="TreeGrafter"/>
</dbReference>
<evidence type="ECO:0000256" key="4">
    <source>
        <dbReference type="ARBA" id="ARBA00023985"/>
    </source>
</evidence>
<dbReference type="SUPFAM" id="SSF49562">
    <property type="entry name" value="C2 domain (Calcium/lipid-binding domain, CaLB)"/>
    <property type="match status" value="2"/>
</dbReference>
<dbReference type="GO" id="GO:0043491">
    <property type="term" value="P:phosphatidylinositol 3-kinase/protein kinase B signal transduction"/>
    <property type="evidence" value="ECO:0007669"/>
    <property type="project" value="TreeGrafter"/>
</dbReference>
<dbReference type="PROSITE" id="PS51547">
    <property type="entry name" value="C2_PI3K"/>
    <property type="match status" value="1"/>
</dbReference>
<dbReference type="OrthoDB" id="67688at2759"/>
<dbReference type="PROSITE" id="PS50290">
    <property type="entry name" value="PI3_4_KINASE_3"/>
    <property type="match status" value="1"/>
</dbReference>
<dbReference type="PROSITE" id="PS50004">
    <property type="entry name" value="C2"/>
    <property type="match status" value="1"/>
</dbReference>
<dbReference type="GO" id="GO:0035005">
    <property type="term" value="F:1-phosphatidylinositol-4-phosphate 3-kinase activity"/>
    <property type="evidence" value="ECO:0007669"/>
    <property type="project" value="UniProtKB-EC"/>
</dbReference>
<dbReference type="InterPro" id="IPR001263">
    <property type="entry name" value="PI3K_accessory_dom"/>
</dbReference>
<dbReference type="Gene3D" id="1.25.40.70">
    <property type="entry name" value="Phosphatidylinositol 3-kinase, accessory domain (PIK)"/>
    <property type="match status" value="1"/>
</dbReference>
<feature type="compositionally biased region" description="Basic residues" evidence="6">
    <location>
        <begin position="960"/>
        <end position="970"/>
    </location>
</feature>
<name>A0A1A6FXI1_NEOLE</name>
<dbReference type="PROSITE" id="PS00916">
    <property type="entry name" value="PI3_4_KINASE_2"/>
    <property type="match status" value="1"/>
</dbReference>
<dbReference type="InterPro" id="IPR042236">
    <property type="entry name" value="PI3K_accessory_sf"/>
</dbReference>
<dbReference type="GO" id="GO:0048015">
    <property type="term" value="P:phosphatidylinositol-mediated signaling"/>
    <property type="evidence" value="ECO:0007669"/>
    <property type="project" value="TreeGrafter"/>
</dbReference>
<dbReference type="GO" id="GO:0016477">
    <property type="term" value="P:cell migration"/>
    <property type="evidence" value="ECO:0007669"/>
    <property type="project" value="TreeGrafter"/>
</dbReference>
<comment type="caution">
    <text evidence="12">The sequence shown here is derived from an EMBL/GenBank/DDBJ whole genome shotgun (WGS) entry which is preliminary data.</text>
</comment>
<dbReference type="STRING" id="56216.A0A1A6FXI1"/>
<feature type="domain" description="PI3K/PI4K catalytic" evidence="9">
    <location>
        <begin position="358"/>
        <end position="644"/>
    </location>
</feature>
<dbReference type="PROSITE" id="PS00915">
    <property type="entry name" value="PI3_4_KINASE_1"/>
    <property type="match status" value="1"/>
</dbReference>
<evidence type="ECO:0000256" key="5">
    <source>
        <dbReference type="ARBA" id="ARBA00029297"/>
    </source>
</evidence>
<accession>A0A1A6FXI1</accession>
<dbReference type="SMART" id="SM00145">
    <property type="entry name" value="PI3Ka"/>
    <property type="match status" value="1"/>
</dbReference>
<dbReference type="PROSITE" id="PS50195">
    <property type="entry name" value="PX"/>
    <property type="match status" value="1"/>
</dbReference>
<dbReference type="SMART" id="SM00146">
    <property type="entry name" value="PI3Kc"/>
    <property type="match status" value="1"/>
</dbReference>
<dbReference type="SUPFAM" id="SSF48371">
    <property type="entry name" value="ARM repeat"/>
    <property type="match status" value="1"/>
</dbReference>
<dbReference type="PROSITE" id="PS51545">
    <property type="entry name" value="PIK_HELICAL"/>
    <property type="match status" value="1"/>
</dbReference>
<evidence type="ECO:0000256" key="1">
    <source>
        <dbReference type="ARBA" id="ARBA00006209"/>
    </source>
</evidence>
<comment type="similarity">
    <text evidence="1">Belongs to the PI3/PI4-kinase family. Type III PI4K subfamily.</text>
</comment>
<gene>
    <name evidence="12" type="ORF">A6R68_10605</name>
</gene>
<dbReference type="InterPro" id="IPR000008">
    <property type="entry name" value="C2_dom"/>
</dbReference>
<keyword evidence="3" id="KW-0418">Kinase</keyword>
<feature type="domain" description="PIK helical" evidence="10">
    <location>
        <begin position="159"/>
        <end position="342"/>
    </location>
</feature>
<dbReference type="InterPro" id="IPR015433">
    <property type="entry name" value="PI3/4_kinase"/>
</dbReference>
<feature type="non-terminal residue" evidence="12">
    <location>
        <position position="978"/>
    </location>
</feature>
<dbReference type="InterPro" id="IPR036940">
    <property type="entry name" value="PI3/4_kinase_cat_sf"/>
</dbReference>
<dbReference type="SUPFAM" id="SSF64268">
    <property type="entry name" value="PX domain"/>
    <property type="match status" value="1"/>
</dbReference>
<evidence type="ECO:0000259" key="10">
    <source>
        <dbReference type="PROSITE" id="PS51545"/>
    </source>
</evidence>
<feature type="domain" description="PX" evidence="8">
    <location>
        <begin position="643"/>
        <end position="759"/>
    </location>
</feature>
<dbReference type="Pfam" id="PF00613">
    <property type="entry name" value="PI3Ka"/>
    <property type="match status" value="1"/>
</dbReference>
<dbReference type="InterPro" id="IPR016024">
    <property type="entry name" value="ARM-type_fold"/>
</dbReference>
<dbReference type="SMART" id="SM00312">
    <property type="entry name" value="PX"/>
    <property type="match status" value="1"/>
</dbReference>
<dbReference type="Pfam" id="PF00454">
    <property type="entry name" value="PI3_PI4_kinase"/>
    <property type="match status" value="1"/>
</dbReference>
<dbReference type="Gene3D" id="3.30.1520.10">
    <property type="entry name" value="Phox-like domain"/>
    <property type="match status" value="1"/>
</dbReference>
<dbReference type="FunFam" id="3.30.1010.10:FF:000001">
    <property type="entry name" value="Phosphatidylinositol 4-phosphate 3-kinase C2 domain-containing subunit beta"/>
    <property type="match status" value="1"/>
</dbReference>
<dbReference type="InterPro" id="IPR036871">
    <property type="entry name" value="PX_dom_sf"/>
</dbReference>
<dbReference type="InterPro" id="IPR001683">
    <property type="entry name" value="PX_dom"/>
</dbReference>
<evidence type="ECO:0000259" key="7">
    <source>
        <dbReference type="PROSITE" id="PS50004"/>
    </source>
</evidence>